<proteinExistence type="predicted"/>
<evidence type="ECO:0000313" key="2">
    <source>
        <dbReference type="EMBL" id="GFO23241.1"/>
    </source>
</evidence>
<keyword evidence="3" id="KW-1185">Reference proteome</keyword>
<feature type="compositionally biased region" description="Acidic residues" evidence="1">
    <location>
        <begin position="68"/>
        <end position="95"/>
    </location>
</feature>
<sequence>MSSKGNYRQTNTTINRQTRSNHNTLEICGLIFCSPQTSAERVKRKGERGKYFGAHKGRHFRIGIDDRGCDDDDDDVDSEDGNYDDDDDDVDDDDGGGGGGGQQ</sequence>
<accession>A0AAV4BRZ5</accession>
<gene>
    <name evidence="2" type="ORF">PoB_004974600</name>
</gene>
<comment type="caution">
    <text evidence="2">The sequence shown here is derived from an EMBL/GenBank/DDBJ whole genome shotgun (WGS) entry which is preliminary data.</text>
</comment>
<dbReference type="Proteomes" id="UP000735302">
    <property type="component" value="Unassembled WGS sequence"/>
</dbReference>
<evidence type="ECO:0000256" key="1">
    <source>
        <dbReference type="SAM" id="MobiDB-lite"/>
    </source>
</evidence>
<evidence type="ECO:0000313" key="3">
    <source>
        <dbReference type="Proteomes" id="UP000735302"/>
    </source>
</evidence>
<feature type="region of interest" description="Disordered" evidence="1">
    <location>
        <begin position="62"/>
        <end position="103"/>
    </location>
</feature>
<reference evidence="2 3" key="1">
    <citation type="journal article" date="2021" name="Elife">
        <title>Chloroplast acquisition without the gene transfer in kleptoplastic sea slugs, Plakobranchus ocellatus.</title>
        <authorList>
            <person name="Maeda T."/>
            <person name="Takahashi S."/>
            <person name="Yoshida T."/>
            <person name="Shimamura S."/>
            <person name="Takaki Y."/>
            <person name="Nagai Y."/>
            <person name="Toyoda A."/>
            <person name="Suzuki Y."/>
            <person name="Arimoto A."/>
            <person name="Ishii H."/>
            <person name="Satoh N."/>
            <person name="Nishiyama T."/>
            <person name="Hasebe M."/>
            <person name="Maruyama T."/>
            <person name="Minagawa J."/>
            <person name="Obokata J."/>
            <person name="Shigenobu S."/>
        </authorList>
    </citation>
    <scope>NUCLEOTIDE SEQUENCE [LARGE SCALE GENOMIC DNA]</scope>
</reference>
<feature type="region of interest" description="Disordered" evidence="1">
    <location>
        <begin position="1"/>
        <end position="20"/>
    </location>
</feature>
<dbReference type="AlphaFoldDB" id="A0AAV4BRZ5"/>
<dbReference type="EMBL" id="BLXT01005502">
    <property type="protein sequence ID" value="GFO23241.1"/>
    <property type="molecule type" value="Genomic_DNA"/>
</dbReference>
<name>A0AAV4BRZ5_9GAST</name>
<protein>
    <submittedName>
        <fullName evidence="2">Uncharacterized protein</fullName>
    </submittedName>
</protein>
<organism evidence="2 3">
    <name type="scientific">Plakobranchus ocellatus</name>
    <dbReference type="NCBI Taxonomy" id="259542"/>
    <lineage>
        <taxon>Eukaryota</taxon>
        <taxon>Metazoa</taxon>
        <taxon>Spiralia</taxon>
        <taxon>Lophotrochozoa</taxon>
        <taxon>Mollusca</taxon>
        <taxon>Gastropoda</taxon>
        <taxon>Heterobranchia</taxon>
        <taxon>Euthyneura</taxon>
        <taxon>Panpulmonata</taxon>
        <taxon>Sacoglossa</taxon>
        <taxon>Placobranchoidea</taxon>
        <taxon>Plakobranchidae</taxon>
        <taxon>Plakobranchus</taxon>
    </lineage>
</organism>